<keyword evidence="4" id="KW-0539">Nucleus</keyword>
<accession>A0A319E2E3</accession>
<feature type="region of interest" description="Disordered" evidence="6">
    <location>
        <begin position="842"/>
        <end position="867"/>
    </location>
</feature>
<dbReference type="Gene3D" id="3.30.40.10">
    <property type="entry name" value="Zinc/RING finger domain, C3HC4 (zinc finger)"/>
    <property type="match status" value="3"/>
</dbReference>
<feature type="domain" description="ELM2" evidence="10">
    <location>
        <begin position="550"/>
        <end position="725"/>
    </location>
</feature>
<dbReference type="InterPro" id="IPR001025">
    <property type="entry name" value="BAH_dom"/>
</dbReference>
<dbReference type="PROSITE" id="PS51293">
    <property type="entry name" value="SANT"/>
    <property type="match status" value="1"/>
</dbReference>
<feature type="compositionally biased region" description="Polar residues" evidence="6">
    <location>
        <begin position="145"/>
        <end position="164"/>
    </location>
</feature>
<dbReference type="CDD" id="cd04710">
    <property type="entry name" value="BAH_fungalPHD"/>
    <property type="match status" value="1"/>
</dbReference>
<dbReference type="Gene3D" id="2.30.30.490">
    <property type="match status" value="1"/>
</dbReference>
<evidence type="ECO:0000259" key="10">
    <source>
        <dbReference type="PROSITE" id="PS51156"/>
    </source>
</evidence>
<dbReference type="GO" id="GO:0008270">
    <property type="term" value="F:zinc ion binding"/>
    <property type="evidence" value="ECO:0007669"/>
    <property type="project" value="UniProtKB-KW"/>
</dbReference>
<dbReference type="SMART" id="SM00717">
    <property type="entry name" value="SANT"/>
    <property type="match status" value="1"/>
</dbReference>
<dbReference type="FunFam" id="2.30.30.490:FF:000018">
    <property type="entry name" value="Lid2 complex component snt2"/>
    <property type="match status" value="1"/>
</dbReference>
<evidence type="ECO:0000259" key="7">
    <source>
        <dbReference type="PROSITE" id="PS50016"/>
    </source>
</evidence>
<name>A0A319E2E3_ASPSB</name>
<keyword evidence="1" id="KW-0479">Metal-binding</keyword>
<evidence type="ECO:0000256" key="3">
    <source>
        <dbReference type="ARBA" id="ARBA00022833"/>
    </source>
</evidence>
<dbReference type="InterPro" id="IPR011011">
    <property type="entry name" value="Znf_FYVE_PHD"/>
</dbReference>
<evidence type="ECO:0000256" key="1">
    <source>
        <dbReference type="ARBA" id="ARBA00022723"/>
    </source>
</evidence>
<organism evidence="13 14">
    <name type="scientific">Aspergillus sclerotiicarbonarius (strain CBS 121057 / IBT 28362)</name>
    <dbReference type="NCBI Taxonomy" id="1448318"/>
    <lineage>
        <taxon>Eukaryota</taxon>
        <taxon>Fungi</taxon>
        <taxon>Dikarya</taxon>
        <taxon>Ascomycota</taxon>
        <taxon>Pezizomycotina</taxon>
        <taxon>Eurotiomycetes</taxon>
        <taxon>Eurotiomycetidae</taxon>
        <taxon>Eurotiales</taxon>
        <taxon>Aspergillaceae</taxon>
        <taxon>Aspergillus</taxon>
        <taxon>Aspergillus subgen. Circumdati</taxon>
    </lineage>
</organism>
<dbReference type="Pfam" id="PF13832">
    <property type="entry name" value="zf-HC5HC2H_2"/>
    <property type="match status" value="1"/>
</dbReference>
<feature type="compositionally biased region" description="Low complexity" evidence="6">
    <location>
        <begin position="1298"/>
        <end position="1308"/>
    </location>
</feature>
<dbReference type="Pfam" id="PF01426">
    <property type="entry name" value="BAH"/>
    <property type="match status" value="1"/>
</dbReference>
<feature type="compositionally biased region" description="Low complexity" evidence="6">
    <location>
        <begin position="200"/>
        <end position="213"/>
    </location>
</feature>
<keyword evidence="14" id="KW-1185">Reference proteome</keyword>
<feature type="domain" description="SANT" evidence="11">
    <location>
        <begin position="738"/>
        <end position="781"/>
    </location>
</feature>
<evidence type="ECO:0000256" key="5">
    <source>
        <dbReference type="PROSITE-ProRule" id="PRU00146"/>
    </source>
</evidence>
<dbReference type="OrthoDB" id="336088at2759"/>
<evidence type="ECO:0000259" key="9">
    <source>
        <dbReference type="PROSITE" id="PS51038"/>
    </source>
</evidence>
<feature type="domain" description="BAH" evidence="9">
    <location>
        <begin position="253"/>
        <end position="371"/>
    </location>
</feature>
<dbReference type="Pfam" id="PF00249">
    <property type="entry name" value="Myb_DNA-binding"/>
    <property type="match status" value="1"/>
</dbReference>
<feature type="compositionally biased region" description="Pro residues" evidence="6">
    <location>
        <begin position="1587"/>
        <end position="1610"/>
    </location>
</feature>
<dbReference type="PANTHER" id="PTHR47672:SF1">
    <property type="entry name" value="E3 UBIQUITIN-PROTEIN LIGASE SNT2"/>
    <property type="match status" value="1"/>
</dbReference>
<dbReference type="InterPro" id="IPR017884">
    <property type="entry name" value="SANT_dom"/>
</dbReference>
<dbReference type="InterPro" id="IPR009057">
    <property type="entry name" value="Homeodomain-like_sf"/>
</dbReference>
<protein>
    <submittedName>
        <fullName evidence="13">PHD finger and BAH domain protein</fullName>
    </submittedName>
</protein>
<feature type="region of interest" description="Disordered" evidence="6">
    <location>
        <begin position="468"/>
        <end position="518"/>
    </location>
</feature>
<evidence type="ECO:0000259" key="11">
    <source>
        <dbReference type="PROSITE" id="PS51293"/>
    </source>
</evidence>
<feature type="compositionally biased region" description="Acidic residues" evidence="6">
    <location>
        <begin position="478"/>
        <end position="492"/>
    </location>
</feature>
<feature type="compositionally biased region" description="Low complexity" evidence="6">
    <location>
        <begin position="1509"/>
        <end position="1526"/>
    </location>
</feature>
<dbReference type="CDD" id="cd15571">
    <property type="entry name" value="ePHD"/>
    <property type="match status" value="1"/>
</dbReference>
<keyword evidence="3" id="KW-0862">Zinc</keyword>
<dbReference type="InterPro" id="IPR043151">
    <property type="entry name" value="BAH_sf"/>
</dbReference>
<dbReference type="GO" id="GO:0003682">
    <property type="term" value="F:chromatin binding"/>
    <property type="evidence" value="ECO:0007669"/>
    <property type="project" value="InterPro"/>
</dbReference>
<feature type="region of interest" description="Disordered" evidence="6">
    <location>
        <begin position="1472"/>
        <end position="1737"/>
    </location>
</feature>
<dbReference type="Pfam" id="PF13831">
    <property type="entry name" value="PHD_2"/>
    <property type="match status" value="1"/>
</dbReference>
<feature type="compositionally biased region" description="Pro residues" evidence="6">
    <location>
        <begin position="1475"/>
        <end position="1489"/>
    </location>
</feature>
<feature type="region of interest" description="Disordered" evidence="6">
    <location>
        <begin position="1413"/>
        <end position="1442"/>
    </location>
</feature>
<dbReference type="EMBL" id="KZ826378">
    <property type="protein sequence ID" value="PYI03630.1"/>
    <property type="molecule type" value="Genomic_DNA"/>
</dbReference>
<dbReference type="InterPro" id="IPR001965">
    <property type="entry name" value="Znf_PHD"/>
</dbReference>
<dbReference type="GO" id="GO:0004842">
    <property type="term" value="F:ubiquitin-protein transferase activity"/>
    <property type="evidence" value="ECO:0007669"/>
    <property type="project" value="TreeGrafter"/>
</dbReference>
<feature type="region of interest" description="Disordered" evidence="6">
    <location>
        <begin position="946"/>
        <end position="1002"/>
    </location>
</feature>
<evidence type="ECO:0000313" key="13">
    <source>
        <dbReference type="EMBL" id="PYI03630.1"/>
    </source>
</evidence>
<dbReference type="PROSITE" id="PS51156">
    <property type="entry name" value="ELM2"/>
    <property type="match status" value="1"/>
</dbReference>
<dbReference type="Proteomes" id="UP000248423">
    <property type="component" value="Unassembled WGS sequence"/>
</dbReference>
<feature type="domain" description="PHD-type" evidence="12">
    <location>
        <begin position="1113"/>
        <end position="1231"/>
    </location>
</feature>
<gene>
    <name evidence="13" type="ORF">BO78DRAFT_193029</name>
</gene>
<feature type="region of interest" description="Disordered" evidence="6">
    <location>
        <begin position="185"/>
        <end position="214"/>
    </location>
</feature>
<feature type="compositionally biased region" description="Low complexity" evidence="6">
    <location>
        <begin position="1321"/>
        <end position="1333"/>
    </location>
</feature>
<dbReference type="VEuPathDB" id="FungiDB:BO78DRAFT_193029"/>
<evidence type="ECO:0000256" key="6">
    <source>
        <dbReference type="SAM" id="MobiDB-lite"/>
    </source>
</evidence>
<dbReference type="SUPFAM" id="SSF57903">
    <property type="entry name" value="FYVE/PHD zinc finger"/>
    <property type="match status" value="2"/>
</dbReference>
<dbReference type="Pfam" id="PF00628">
    <property type="entry name" value="PHD"/>
    <property type="match status" value="1"/>
</dbReference>
<feature type="compositionally biased region" description="Basic and acidic residues" evidence="6">
    <location>
        <begin position="955"/>
        <end position="967"/>
    </location>
</feature>
<dbReference type="GO" id="GO:0036205">
    <property type="term" value="P:histone catabolic process"/>
    <property type="evidence" value="ECO:0007669"/>
    <property type="project" value="TreeGrafter"/>
</dbReference>
<proteinExistence type="predicted"/>
<dbReference type="InterPro" id="IPR001005">
    <property type="entry name" value="SANT/Myb"/>
</dbReference>
<feature type="compositionally biased region" description="Low complexity" evidence="6">
    <location>
        <begin position="79"/>
        <end position="88"/>
    </location>
</feature>
<evidence type="ECO:0000259" key="8">
    <source>
        <dbReference type="PROSITE" id="PS50081"/>
    </source>
</evidence>
<dbReference type="PANTHER" id="PTHR47672">
    <property type="entry name" value="E3 UBIQUITIN-PROTEIN LIGASE SNT2"/>
    <property type="match status" value="1"/>
</dbReference>
<feature type="compositionally biased region" description="Low complexity" evidence="6">
    <location>
        <begin position="852"/>
        <end position="861"/>
    </location>
</feature>
<dbReference type="InterPro" id="IPR013083">
    <property type="entry name" value="Znf_RING/FYVE/PHD"/>
</dbReference>
<dbReference type="PROSITE" id="PS50081">
    <property type="entry name" value="ZF_DAG_PE_2"/>
    <property type="match status" value="1"/>
</dbReference>
<evidence type="ECO:0000259" key="12">
    <source>
        <dbReference type="PROSITE" id="PS51805"/>
    </source>
</evidence>
<dbReference type="InterPro" id="IPR029617">
    <property type="entry name" value="Snt2"/>
</dbReference>
<feature type="compositionally biased region" description="Basic residues" evidence="6">
    <location>
        <begin position="12"/>
        <end position="21"/>
    </location>
</feature>
<evidence type="ECO:0000256" key="4">
    <source>
        <dbReference type="ARBA" id="ARBA00023242"/>
    </source>
</evidence>
<dbReference type="InterPro" id="IPR034732">
    <property type="entry name" value="EPHD"/>
</dbReference>
<dbReference type="SUPFAM" id="SSF46689">
    <property type="entry name" value="Homeodomain-like"/>
    <property type="match status" value="1"/>
</dbReference>
<feature type="region of interest" description="Disordered" evidence="6">
    <location>
        <begin position="1"/>
        <end position="172"/>
    </location>
</feature>
<dbReference type="STRING" id="1448318.A0A319E2E3"/>
<dbReference type="InterPro" id="IPR002219">
    <property type="entry name" value="PKC_DAG/PE"/>
</dbReference>
<dbReference type="InterPro" id="IPR019787">
    <property type="entry name" value="Znf_PHD-finger"/>
</dbReference>
<dbReference type="InterPro" id="IPR000949">
    <property type="entry name" value="ELM2_dom"/>
</dbReference>
<dbReference type="PROSITE" id="PS51805">
    <property type="entry name" value="EPHD"/>
    <property type="match status" value="1"/>
</dbReference>
<feature type="domain" description="PHD-type" evidence="7">
    <location>
        <begin position="1004"/>
        <end position="1054"/>
    </location>
</feature>
<dbReference type="GO" id="GO:0048189">
    <property type="term" value="C:Lid2 complex"/>
    <property type="evidence" value="ECO:0007669"/>
    <property type="project" value="TreeGrafter"/>
</dbReference>
<dbReference type="SMART" id="SM00439">
    <property type="entry name" value="BAH"/>
    <property type="match status" value="1"/>
</dbReference>
<reference evidence="13 14" key="1">
    <citation type="submission" date="2018-02" db="EMBL/GenBank/DDBJ databases">
        <title>The genomes of Aspergillus section Nigri reveals drivers in fungal speciation.</title>
        <authorList>
            <consortium name="DOE Joint Genome Institute"/>
            <person name="Vesth T.C."/>
            <person name="Nybo J."/>
            <person name="Theobald S."/>
            <person name="Brandl J."/>
            <person name="Frisvad J.C."/>
            <person name="Nielsen K.F."/>
            <person name="Lyhne E.K."/>
            <person name="Kogle M.E."/>
            <person name="Kuo A."/>
            <person name="Riley R."/>
            <person name="Clum A."/>
            <person name="Nolan M."/>
            <person name="Lipzen A."/>
            <person name="Salamov A."/>
            <person name="Henrissat B."/>
            <person name="Wiebenga A."/>
            <person name="De vries R.P."/>
            <person name="Grigoriev I.V."/>
            <person name="Mortensen U.H."/>
            <person name="Andersen M.R."/>
            <person name="Baker S.E."/>
        </authorList>
    </citation>
    <scope>NUCLEOTIDE SEQUENCE [LARGE SCALE GENOMIC DNA]</scope>
    <source>
        <strain evidence="13 14">CBS 121057</strain>
    </source>
</reference>
<sequence length="1737" mass="189976">MALDRSPPQKSPLHHHHHHGKLNSSSPSGAARRMPTPGHSSRTGSVEAPTPQGAATGHDLPSQPMPISASASDLAVTEPPSASTTPAPYGTRSRGRNAAPRPNYAEDRDIDVDLELAQPASKSAKRSSGVTGALLNGSKADSEEPVSSSASRKSLTAVNGSNAASAAKESIPGTSSFSAKFEEGATAPSAGFSRKRKQPATSTTTNATGGNATKKIFTTAPGTAHSQTETNMVSFESRGAYLKDGKLRADDGTTYAVNDHVYLICEPPGEPYYLARIMEFLPSKDAPSGPIEALRVNWYYRPRDIQRKVADTRLVFASMHSDTCPLTSLRGKCQIMHMSEIADFDKYRKTRDCFWYDKMFDRYIHRYYDVIPTSKVINVPGNVKKVLDERWKFVLVEIGRRKELTSAVKTCKRCSLYAASNDSVDCAVCHHTYHMYCVRPVLTKKPARGFAWACAACSRAQERKLEARNTPILGESQPDADEEMVEEEEEEPNGAANGTTGSTPAPAEEEARPATEEQVAQARMWPYRYLGIHCRVEDALDYDDRIYPRASSRLGPRHQAMVNAWPGKAIEYVKPVDIKKKYMRGSGGRKDSKLSKETLAAIEAAKQEKATRPKWVQDEPLGYVRRGEDEPVSVAGKQVRTAELMFKMPTTNQIPSRGEDDAPGSNLSPADREKFIDEYMERAKALAPQLGEEKYATNFLDKALDLLYSNSFDADAALARLKQMNKYKDLKEPHLRPEELKLFEQAVAKYGSEWRHITKHVGTVPHYQIVRFYYMWKKTPRGRQIWGAYEGRRGKKEAKRTTAAKLVDDVADDHDDSAFDNDKATEKKRGFQCKFCSTRASRQWRRAPGVPPGTTTPSEPSSKQRDKGSQLTVALCLRCALLWRKYGIQWESVDEVAKKIAQSGNKSWRRRVDEELLTQLLVSTETPISINSATAATAASIGVPVNANPQVQQESTRKKGRTTEKDSAATSTATSVEPAPKKKAATDRVPEPPPIMPDPPRAKTLPCAICNKMEPMGDQHLSCRDCRLTVHRSCYGVNPSRNCVKWLCDMCSNDRDPMISTTYNCILCPVTWTEHELMEAPKSTHKKKTERDREKERLEKEMVNEAIKLYRKRQEDVGKPIGPREPLKRTAGNNWVHVMCAVWTPEIKFGDAKEFEPAEGFGLIPRDKWRDVCKICKTDGGACVPCHFGNCNARFHVGCAFQAQYKFGFDITPIKSSRRDTVSSVRLGEEVGSASAGIWCPHHPVTATIHEIGEPTEEEGINALQRYALAYKQADLTLTGTIRKAAYVQQSVSASHHAAAPSASRRVSTTNGVAAPPPVLAAPAAAPAAAAAPPATPKDSYKPPEESPDEMVIDSENHAPRPVADADATRKCARCSSGFSPRWWPLDKSRRTPGVDHRTPLLNGVGLNDPMGSRFSGAASASPPYLHQSPSQHALPRLNGEYSPAEKTALSAINSEGSQTLYECHKCHLKKPVSQPVPQPVPQPSPEPRPSSYSAQRPVLPAPRIAEYHSSPMSPFSSHHAHPPQSGVLPRPIGLPPHSGSEWHPGYEQRPAEFGDSKLRNGLPVPGYRAGPPPPPPAPASHINGFPPTPSHHAPPLPHYAPGSHPPAQPFPTHQSPYGPVSMPSPHLSHATGPRPYAPSASPPDVQATMVRHSPQHSLSALNGGPPPRVYSVDRVLGAPTQSPPVSQVHMDPRGPTPPVKPEDTPVMASAGRHTSASGTNGGSGASASPSLKNLLS</sequence>
<dbReference type="Gene3D" id="1.10.10.60">
    <property type="entry name" value="Homeodomain-like"/>
    <property type="match status" value="1"/>
</dbReference>
<feature type="domain" description="Phorbol-ester/DAG-type" evidence="8">
    <location>
        <begin position="1007"/>
        <end position="1043"/>
    </location>
</feature>
<dbReference type="PROSITE" id="PS51038">
    <property type="entry name" value="BAH"/>
    <property type="match status" value="1"/>
</dbReference>
<evidence type="ECO:0000256" key="2">
    <source>
        <dbReference type="ARBA" id="ARBA00022771"/>
    </source>
</evidence>
<feature type="compositionally biased region" description="Basic and acidic residues" evidence="6">
    <location>
        <begin position="1545"/>
        <end position="1559"/>
    </location>
</feature>
<feature type="region of interest" description="Disordered" evidence="6">
    <location>
        <begin position="651"/>
        <end position="670"/>
    </location>
</feature>
<evidence type="ECO:0000313" key="14">
    <source>
        <dbReference type="Proteomes" id="UP000248423"/>
    </source>
</evidence>
<dbReference type="SMART" id="SM00249">
    <property type="entry name" value="PHD"/>
    <property type="match status" value="3"/>
</dbReference>
<feature type="region of interest" description="Disordered" evidence="6">
    <location>
        <begin position="1298"/>
        <end position="1352"/>
    </location>
</feature>
<dbReference type="PROSITE" id="PS50016">
    <property type="entry name" value="ZF_PHD_2"/>
    <property type="match status" value="1"/>
</dbReference>
<keyword evidence="2 5" id="KW-0863">Zinc-finger</keyword>